<evidence type="ECO:0000256" key="1">
    <source>
        <dbReference type="SAM" id="MobiDB-lite"/>
    </source>
</evidence>
<proteinExistence type="predicted"/>
<name>A0ABD1EK12_HYPHA</name>
<feature type="region of interest" description="Disordered" evidence="1">
    <location>
        <begin position="1"/>
        <end position="85"/>
    </location>
</feature>
<evidence type="ECO:0000313" key="2">
    <source>
        <dbReference type="EMBL" id="KAL1493577.1"/>
    </source>
</evidence>
<feature type="compositionally biased region" description="Basic residues" evidence="1">
    <location>
        <begin position="75"/>
        <end position="85"/>
    </location>
</feature>
<keyword evidence="3" id="KW-1185">Reference proteome</keyword>
<protein>
    <submittedName>
        <fullName evidence="2">Uncharacterized protein</fullName>
    </submittedName>
</protein>
<comment type="caution">
    <text evidence="2">The sequence shown here is derived from an EMBL/GenBank/DDBJ whole genome shotgun (WGS) entry which is preliminary data.</text>
</comment>
<organism evidence="2 3">
    <name type="scientific">Hypothenemus hampei</name>
    <name type="common">Coffee berry borer</name>
    <dbReference type="NCBI Taxonomy" id="57062"/>
    <lineage>
        <taxon>Eukaryota</taxon>
        <taxon>Metazoa</taxon>
        <taxon>Ecdysozoa</taxon>
        <taxon>Arthropoda</taxon>
        <taxon>Hexapoda</taxon>
        <taxon>Insecta</taxon>
        <taxon>Pterygota</taxon>
        <taxon>Neoptera</taxon>
        <taxon>Endopterygota</taxon>
        <taxon>Coleoptera</taxon>
        <taxon>Polyphaga</taxon>
        <taxon>Cucujiformia</taxon>
        <taxon>Curculionidae</taxon>
        <taxon>Scolytinae</taxon>
        <taxon>Hypothenemus</taxon>
    </lineage>
</organism>
<dbReference type="EMBL" id="JBDJPC010000007">
    <property type="protein sequence ID" value="KAL1493577.1"/>
    <property type="molecule type" value="Genomic_DNA"/>
</dbReference>
<reference evidence="2 3" key="1">
    <citation type="submission" date="2024-05" db="EMBL/GenBank/DDBJ databases">
        <title>Genetic variation in Jamaican populations of the coffee berry borer (Hypothenemus hampei).</title>
        <authorList>
            <person name="Errbii M."/>
            <person name="Myrie A."/>
        </authorList>
    </citation>
    <scope>NUCLEOTIDE SEQUENCE [LARGE SCALE GENOMIC DNA]</scope>
    <source>
        <strain evidence="2">JA-Hopewell-2020-01-JO</strain>
        <tissue evidence="2">Whole body</tissue>
    </source>
</reference>
<dbReference type="AlphaFoldDB" id="A0ABD1EK12"/>
<feature type="compositionally biased region" description="Low complexity" evidence="1">
    <location>
        <begin position="39"/>
        <end position="67"/>
    </location>
</feature>
<sequence>MSGQNVQSSAVENNCGEDEQRRICVTADPINTEAHTMVPTSEPSTSTQPSSSIVSSRSESLSSLLSEIGPMQRATPRKKSNRGRKALQSIILTSPENIATLKEKQAASLARKEKTDKKKKKITKKQNIKSNKNKKLK</sequence>
<accession>A0ABD1EK12</accession>
<feature type="compositionally biased region" description="Polar residues" evidence="1">
    <location>
        <begin position="1"/>
        <end position="12"/>
    </location>
</feature>
<feature type="compositionally biased region" description="Basic residues" evidence="1">
    <location>
        <begin position="117"/>
        <end position="137"/>
    </location>
</feature>
<feature type="compositionally biased region" description="Basic and acidic residues" evidence="1">
    <location>
        <begin position="104"/>
        <end position="116"/>
    </location>
</feature>
<dbReference type="Proteomes" id="UP001566132">
    <property type="component" value="Unassembled WGS sequence"/>
</dbReference>
<evidence type="ECO:0000313" key="3">
    <source>
        <dbReference type="Proteomes" id="UP001566132"/>
    </source>
</evidence>
<feature type="region of interest" description="Disordered" evidence="1">
    <location>
        <begin position="104"/>
        <end position="137"/>
    </location>
</feature>
<gene>
    <name evidence="2" type="ORF">ABEB36_009278</name>
</gene>